<dbReference type="InterPro" id="IPR013083">
    <property type="entry name" value="Znf_RING/FYVE/PHD"/>
</dbReference>
<organism evidence="12 13">
    <name type="scientific">Mesorhabditis belari</name>
    <dbReference type="NCBI Taxonomy" id="2138241"/>
    <lineage>
        <taxon>Eukaryota</taxon>
        <taxon>Metazoa</taxon>
        <taxon>Ecdysozoa</taxon>
        <taxon>Nematoda</taxon>
        <taxon>Chromadorea</taxon>
        <taxon>Rhabditida</taxon>
        <taxon>Rhabditina</taxon>
        <taxon>Rhabditomorpha</taxon>
        <taxon>Rhabditoidea</taxon>
        <taxon>Rhabditidae</taxon>
        <taxon>Mesorhabditinae</taxon>
        <taxon>Mesorhabditis</taxon>
    </lineage>
</organism>
<dbReference type="InterPro" id="IPR011016">
    <property type="entry name" value="Znf_RING-CH"/>
</dbReference>
<dbReference type="Gene3D" id="3.30.40.10">
    <property type="entry name" value="Zinc/RING finger domain, C3HC4 (zinc finger)"/>
    <property type="match status" value="1"/>
</dbReference>
<keyword evidence="2" id="KW-0808">Transferase</keyword>
<dbReference type="GO" id="GO:0008270">
    <property type="term" value="F:zinc ion binding"/>
    <property type="evidence" value="ECO:0007669"/>
    <property type="project" value="UniProtKB-KW"/>
</dbReference>
<dbReference type="WBParaSite" id="MBELARI_LOCUS5443">
    <property type="protein sequence ID" value="MBELARI_LOCUS5443"/>
    <property type="gene ID" value="MBELARI_LOCUS5443"/>
</dbReference>
<keyword evidence="6" id="KW-0833">Ubl conjugation pathway</keyword>
<dbReference type="PROSITE" id="PS51292">
    <property type="entry name" value="ZF_RING_CH"/>
    <property type="match status" value="1"/>
</dbReference>
<feature type="domain" description="RING-CH-type" evidence="11">
    <location>
        <begin position="1"/>
        <end position="56"/>
    </location>
</feature>
<keyword evidence="8 10" id="KW-1133">Transmembrane helix</keyword>
<keyword evidence="12" id="KW-1185">Reference proteome</keyword>
<keyword evidence="9 10" id="KW-0472">Membrane</keyword>
<reference evidence="13" key="1">
    <citation type="submission" date="2024-02" db="UniProtKB">
        <authorList>
            <consortium name="WormBaseParasite"/>
        </authorList>
    </citation>
    <scope>IDENTIFICATION</scope>
</reference>
<keyword evidence="3 10" id="KW-0812">Transmembrane</keyword>
<evidence type="ECO:0000256" key="1">
    <source>
        <dbReference type="ARBA" id="ARBA00004141"/>
    </source>
</evidence>
<comment type="subcellular location">
    <subcellularLocation>
        <location evidence="1">Membrane</location>
        <topology evidence="1">Multi-pass membrane protein</topology>
    </subcellularLocation>
</comment>
<dbReference type="Pfam" id="PF12906">
    <property type="entry name" value="RINGv"/>
    <property type="match status" value="1"/>
</dbReference>
<sequence>MPSSFCRICLSDDAPLITPCKCRGTIAHVHNDCLLEWVQVSGSTRCELCHGEFVMRSGGMKRIDQWRLPRVQQNSPCSRVNKWLLFFYPLFFILLIFLIMQKGESIVQLVQQYPLLFVIIIVCGFLYAFRYLRQTMTQFFRENRYYTFRNQGAQDSLVHLV</sequence>
<dbReference type="SUPFAM" id="SSF57850">
    <property type="entry name" value="RING/U-box"/>
    <property type="match status" value="1"/>
</dbReference>
<protein>
    <submittedName>
        <fullName evidence="13">RING-CH-type domain-containing protein</fullName>
    </submittedName>
</protein>
<dbReference type="GO" id="GO:0016740">
    <property type="term" value="F:transferase activity"/>
    <property type="evidence" value="ECO:0007669"/>
    <property type="project" value="UniProtKB-KW"/>
</dbReference>
<evidence type="ECO:0000256" key="2">
    <source>
        <dbReference type="ARBA" id="ARBA00022679"/>
    </source>
</evidence>
<accession>A0AAF3FEZ8</accession>
<evidence type="ECO:0000313" key="13">
    <source>
        <dbReference type="WBParaSite" id="MBELARI_LOCUS5443"/>
    </source>
</evidence>
<dbReference type="GO" id="GO:0016020">
    <property type="term" value="C:membrane"/>
    <property type="evidence" value="ECO:0007669"/>
    <property type="project" value="UniProtKB-SubCell"/>
</dbReference>
<keyword evidence="7" id="KW-0862">Zinc</keyword>
<evidence type="ECO:0000313" key="12">
    <source>
        <dbReference type="Proteomes" id="UP000887575"/>
    </source>
</evidence>
<proteinExistence type="predicted"/>
<feature type="transmembrane region" description="Helical" evidence="10">
    <location>
        <begin position="83"/>
        <end position="101"/>
    </location>
</feature>
<dbReference type="PANTHER" id="PTHR46065:SF3">
    <property type="entry name" value="FI20425P1"/>
    <property type="match status" value="1"/>
</dbReference>
<dbReference type="AlphaFoldDB" id="A0AAF3FEZ8"/>
<evidence type="ECO:0000256" key="9">
    <source>
        <dbReference type="ARBA" id="ARBA00023136"/>
    </source>
</evidence>
<evidence type="ECO:0000256" key="3">
    <source>
        <dbReference type="ARBA" id="ARBA00022692"/>
    </source>
</evidence>
<evidence type="ECO:0000256" key="6">
    <source>
        <dbReference type="ARBA" id="ARBA00022786"/>
    </source>
</evidence>
<evidence type="ECO:0000256" key="4">
    <source>
        <dbReference type="ARBA" id="ARBA00022723"/>
    </source>
</evidence>
<keyword evidence="4" id="KW-0479">Metal-binding</keyword>
<name>A0AAF3FEZ8_9BILA</name>
<evidence type="ECO:0000256" key="5">
    <source>
        <dbReference type="ARBA" id="ARBA00022771"/>
    </source>
</evidence>
<feature type="transmembrane region" description="Helical" evidence="10">
    <location>
        <begin position="113"/>
        <end position="132"/>
    </location>
</feature>
<evidence type="ECO:0000256" key="10">
    <source>
        <dbReference type="SAM" id="Phobius"/>
    </source>
</evidence>
<evidence type="ECO:0000256" key="7">
    <source>
        <dbReference type="ARBA" id="ARBA00022833"/>
    </source>
</evidence>
<dbReference type="SMART" id="SM00744">
    <property type="entry name" value="RINGv"/>
    <property type="match status" value="1"/>
</dbReference>
<evidence type="ECO:0000259" key="11">
    <source>
        <dbReference type="PROSITE" id="PS51292"/>
    </source>
</evidence>
<dbReference type="Proteomes" id="UP000887575">
    <property type="component" value="Unassembled WGS sequence"/>
</dbReference>
<dbReference type="PANTHER" id="PTHR46065">
    <property type="entry name" value="E3 UBIQUITIN-PROTEIN LIGASE MARCH 2/3 FAMILY MEMBER"/>
    <property type="match status" value="1"/>
</dbReference>
<keyword evidence="5" id="KW-0863">Zinc-finger</keyword>
<evidence type="ECO:0000256" key="8">
    <source>
        <dbReference type="ARBA" id="ARBA00022989"/>
    </source>
</evidence>